<feature type="compositionally biased region" description="Acidic residues" evidence="5">
    <location>
        <begin position="426"/>
        <end position="438"/>
    </location>
</feature>
<dbReference type="Pfam" id="PF00530">
    <property type="entry name" value="SRCR"/>
    <property type="match status" value="3"/>
</dbReference>
<evidence type="ECO:0000256" key="4">
    <source>
        <dbReference type="PROSITE-ProRule" id="PRU00196"/>
    </source>
</evidence>
<dbReference type="InterPro" id="IPR001190">
    <property type="entry name" value="SRCR"/>
</dbReference>
<evidence type="ECO:0000259" key="6">
    <source>
        <dbReference type="PROSITE" id="PS50287"/>
    </source>
</evidence>
<feature type="disulfide bond" evidence="4">
    <location>
        <begin position="327"/>
        <end position="337"/>
    </location>
</feature>
<keyword evidence="1" id="KW-0732">Signal</keyword>
<reference evidence="7 8" key="1">
    <citation type="submission" date="2019-11" db="EMBL/GenBank/DDBJ databases">
        <title>Strigops habroptila (kakapo) genome, bStrHab1, primary haplotype, v2.</title>
        <authorList>
            <person name="Jarvis E.D."/>
            <person name="Howard J."/>
            <person name="Rhie A."/>
            <person name="Phillippy A."/>
            <person name="Korlach J."/>
            <person name="Digby A."/>
            <person name="Iorns D."/>
            <person name="Eason D."/>
            <person name="Robertson B."/>
            <person name="Raemaekers T."/>
            <person name="Howe K."/>
            <person name="Lewin H."/>
            <person name="Damas J."/>
            <person name="Hastie A."/>
            <person name="Tracey A."/>
            <person name="Chow W."/>
            <person name="Fedrigo O."/>
        </authorList>
    </citation>
    <scope>NUCLEOTIDE SEQUENCE [LARGE SCALE GENOMIC DNA]</scope>
</reference>
<keyword evidence="8" id="KW-1185">Reference proteome</keyword>
<proteinExistence type="predicted"/>
<dbReference type="SMART" id="SM00202">
    <property type="entry name" value="SR"/>
    <property type="match status" value="3"/>
</dbReference>
<organism evidence="7 8">
    <name type="scientific">Strigops habroptila</name>
    <name type="common">Kakapo</name>
    <dbReference type="NCBI Taxonomy" id="2489341"/>
    <lineage>
        <taxon>Eukaryota</taxon>
        <taxon>Metazoa</taxon>
        <taxon>Chordata</taxon>
        <taxon>Craniata</taxon>
        <taxon>Vertebrata</taxon>
        <taxon>Euteleostomi</taxon>
        <taxon>Archelosauria</taxon>
        <taxon>Archosauria</taxon>
        <taxon>Dinosauria</taxon>
        <taxon>Saurischia</taxon>
        <taxon>Theropoda</taxon>
        <taxon>Coelurosauria</taxon>
        <taxon>Aves</taxon>
        <taxon>Neognathae</taxon>
        <taxon>Neoaves</taxon>
        <taxon>Telluraves</taxon>
        <taxon>Australaves</taxon>
        <taxon>Psittaciformes</taxon>
        <taxon>Psittacidae</taxon>
        <taxon>Strigops</taxon>
    </lineage>
</organism>
<feature type="compositionally biased region" description="Low complexity" evidence="5">
    <location>
        <begin position="399"/>
        <end position="411"/>
    </location>
</feature>
<evidence type="ECO:0000256" key="5">
    <source>
        <dbReference type="SAM" id="MobiDB-lite"/>
    </source>
</evidence>
<dbReference type="InterPro" id="IPR036772">
    <property type="entry name" value="SRCR-like_dom_sf"/>
</dbReference>
<evidence type="ECO:0000256" key="2">
    <source>
        <dbReference type="ARBA" id="ARBA00022737"/>
    </source>
</evidence>
<keyword evidence="3 4" id="KW-1015">Disulfide bond</keyword>
<evidence type="ECO:0000313" key="7">
    <source>
        <dbReference type="Ensembl" id="ENSSHBP00005004633.1"/>
    </source>
</evidence>
<evidence type="ECO:0000313" key="8">
    <source>
        <dbReference type="Proteomes" id="UP000472266"/>
    </source>
</evidence>
<dbReference type="GO" id="GO:0016020">
    <property type="term" value="C:membrane"/>
    <property type="evidence" value="ECO:0007669"/>
    <property type="project" value="InterPro"/>
</dbReference>
<dbReference type="Proteomes" id="UP000472266">
    <property type="component" value="Chromosome 5"/>
</dbReference>
<feature type="domain" description="SRCR" evidence="6">
    <location>
        <begin position="260"/>
        <end position="358"/>
    </location>
</feature>
<feature type="disulfide bond" evidence="4">
    <location>
        <begin position="219"/>
        <end position="229"/>
    </location>
</feature>
<reference evidence="7" key="3">
    <citation type="submission" date="2025-09" db="UniProtKB">
        <authorList>
            <consortium name="Ensembl"/>
        </authorList>
    </citation>
    <scope>IDENTIFICATION</scope>
</reference>
<evidence type="ECO:0000256" key="3">
    <source>
        <dbReference type="ARBA" id="ARBA00023157"/>
    </source>
</evidence>
<keyword evidence="2" id="KW-0677">Repeat</keyword>
<comment type="caution">
    <text evidence="4">Lacks conserved residue(s) required for the propagation of feature annotation.</text>
</comment>
<feature type="disulfide bond" evidence="4">
    <location>
        <begin position="101"/>
        <end position="111"/>
    </location>
</feature>
<dbReference type="PROSITE" id="PS50287">
    <property type="entry name" value="SRCR_2"/>
    <property type="match status" value="3"/>
</dbReference>
<dbReference type="AlphaFoldDB" id="A0A672TRG5"/>
<dbReference type="Gene3D" id="3.10.250.10">
    <property type="entry name" value="SRCR-like domain"/>
    <property type="match status" value="3"/>
</dbReference>
<reference evidence="7" key="2">
    <citation type="submission" date="2025-08" db="UniProtKB">
        <authorList>
            <consortium name="Ensembl"/>
        </authorList>
    </citation>
    <scope>IDENTIFICATION</scope>
</reference>
<feature type="compositionally biased region" description="Pro residues" evidence="5">
    <location>
        <begin position="412"/>
        <end position="422"/>
    </location>
</feature>
<dbReference type="FunFam" id="3.10.250.10:FF:000009">
    <property type="entry name" value="WC1"/>
    <property type="match status" value="1"/>
</dbReference>
<dbReference type="FunFam" id="3.10.250.10:FF:000012">
    <property type="entry name" value="CD163 molecule like 1"/>
    <property type="match status" value="1"/>
</dbReference>
<dbReference type="GeneTree" id="ENSGT00950000183145"/>
<dbReference type="Ensembl" id="ENSSHBT00005005640.1">
    <property type="protein sequence ID" value="ENSSHBP00005004633.1"/>
    <property type="gene ID" value="ENSSHBG00005004112.1"/>
</dbReference>
<feature type="region of interest" description="Disordered" evidence="5">
    <location>
        <begin position="472"/>
        <end position="495"/>
    </location>
</feature>
<name>A0A672TRG5_STRHB</name>
<accession>A0A672TRG5</accession>
<evidence type="ECO:0000256" key="1">
    <source>
        <dbReference type="ARBA" id="ARBA00022729"/>
    </source>
</evidence>
<dbReference type="SUPFAM" id="SSF56487">
    <property type="entry name" value="SRCR-like"/>
    <property type="match status" value="3"/>
</dbReference>
<dbReference type="PRINTS" id="PR00258">
    <property type="entry name" value="SPERACTRCPTR"/>
</dbReference>
<feature type="region of interest" description="Disordered" evidence="5">
    <location>
        <begin position="385"/>
        <end position="459"/>
    </location>
</feature>
<dbReference type="PANTHER" id="PTHR19331">
    <property type="entry name" value="SCAVENGER RECEPTOR DOMAIN-CONTAINING"/>
    <property type="match status" value="1"/>
</dbReference>
<dbReference type="PANTHER" id="PTHR19331:SF487">
    <property type="entry name" value="SOLUBLE SCAVENGER RECEPTOR CYSTEINE-RICH DOMAIN-CONTAINING PROTEIN SSC5D"/>
    <property type="match status" value="1"/>
</dbReference>
<sequence>RRGHERCPGHLPGAGLWHGAGCARDRAVRGAAEPLRLVEGQSRCDGRLEVTTSPGTWAGVSTGLWDSRVATVVCRELGCGELEGVYTVPGSSAMRLQEVQCAGTEDNLSQCNVSAMAVVPTSIPEAPGGAGTPNSSPIASPPCPTGSRRLRLAGGPGRCAGRVELYLNGTWSTVCQDTWDIVDATVVCRQLGCGTALDAPGSARFGPGVAAPWPGAGGCAGSELSLWDCPAPGQRGCRRGGGAGSRAVTPPLSPAAQLSLRLAGGSGRCSGHLELLYNGTWGRVCAAGTSPATAAAACRQLGCGDGGSLGAVPAPRPAPAWLAWVRCEDGARSLWRCPSAPWHLQECGPGGDAHVVCIEAGDDVTATPSPGSLCLDGDTCTGMPPGQRHWARPERGDTARPLPRPLGHLHPLPIPAPDPPALPEDGPPDGYDDAEAVPEESPSAGDTPEGGAHAGKCPCPLESHLGGFLAMVAGGSSSKSMGDAARPQMGLSSSH</sequence>
<protein>
    <recommendedName>
        <fullName evidence="6">SRCR domain-containing protein</fullName>
    </recommendedName>
</protein>
<feature type="domain" description="SRCR" evidence="6">
    <location>
        <begin position="35"/>
        <end position="111"/>
    </location>
</feature>
<dbReference type="InParanoid" id="A0A672TRG5"/>
<dbReference type="OMA" id="ITHITCE"/>
<feature type="domain" description="SRCR" evidence="6">
    <location>
        <begin position="150"/>
        <end position="248"/>
    </location>
</feature>